<dbReference type="EMBL" id="MU856899">
    <property type="protein sequence ID" value="KAK4154931.1"/>
    <property type="molecule type" value="Genomic_DNA"/>
</dbReference>
<dbReference type="AlphaFoldDB" id="A0AAN6VQB4"/>
<sequence length="377" mass="41947">MSSQTLPMATSEGPATNYDPAYNTLRFDILAVLSAIESTPETDLCTHCRHTVLRTARRAFDAILDTEPAELTTPTGRQIRHAFLKRDTGTLHFTTISTPGHPRTNPIPVADAITIRNFLSPTHHETLLDALLKPLSESHDDNETLNLNLNLAQTQLWFCLAGTAFTLHDAILGRRSLAAFAHTHGQLLTNLTRGLRTCYAGGPDSTCFGLPVPEAFYYLYAGDVALQSRAAVRAALKRMDGPVAGLVEGQLLRSWEWPEAVRTRYKGCSMDWYDEEEGGQVDWVEVLAAVEKMPAFRARMVALREREEYKRLEETVAEGVREWREGEGRRRAAGIVGAEGKKGGDRVEGTRRLMEGLVQQLIVMDAFKTDEPVYHGE</sequence>
<reference evidence="1" key="1">
    <citation type="journal article" date="2023" name="Mol. Phylogenet. Evol.">
        <title>Genome-scale phylogeny and comparative genomics of the fungal order Sordariales.</title>
        <authorList>
            <person name="Hensen N."/>
            <person name="Bonometti L."/>
            <person name="Westerberg I."/>
            <person name="Brannstrom I.O."/>
            <person name="Guillou S."/>
            <person name="Cros-Aarteil S."/>
            <person name="Calhoun S."/>
            <person name="Haridas S."/>
            <person name="Kuo A."/>
            <person name="Mondo S."/>
            <person name="Pangilinan J."/>
            <person name="Riley R."/>
            <person name="LaButti K."/>
            <person name="Andreopoulos B."/>
            <person name="Lipzen A."/>
            <person name="Chen C."/>
            <person name="Yan M."/>
            <person name="Daum C."/>
            <person name="Ng V."/>
            <person name="Clum A."/>
            <person name="Steindorff A."/>
            <person name="Ohm R.A."/>
            <person name="Martin F."/>
            <person name="Silar P."/>
            <person name="Natvig D.O."/>
            <person name="Lalanne C."/>
            <person name="Gautier V."/>
            <person name="Ament-Velasquez S.L."/>
            <person name="Kruys A."/>
            <person name="Hutchinson M.I."/>
            <person name="Powell A.J."/>
            <person name="Barry K."/>
            <person name="Miller A.N."/>
            <person name="Grigoriev I.V."/>
            <person name="Debuchy R."/>
            <person name="Gladieux P."/>
            <person name="Hiltunen Thoren M."/>
            <person name="Johannesson H."/>
        </authorList>
    </citation>
    <scope>NUCLEOTIDE SEQUENCE</scope>
    <source>
        <strain evidence="1">CBS 538.74</strain>
    </source>
</reference>
<accession>A0AAN6VQB4</accession>
<protein>
    <submittedName>
        <fullName evidence="1">Uncharacterized protein</fullName>
    </submittedName>
</protein>
<dbReference type="Proteomes" id="UP001302745">
    <property type="component" value="Unassembled WGS sequence"/>
</dbReference>
<evidence type="ECO:0000313" key="2">
    <source>
        <dbReference type="Proteomes" id="UP001302745"/>
    </source>
</evidence>
<comment type="caution">
    <text evidence="1">The sequence shown here is derived from an EMBL/GenBank/DDBJ whole genome shotgun (WGS) entry which is preliminary data.</text>
</comment>
<organism evidence="1 2">
    <name type="scientific">Chaetomidium leptoderma</name>
    <dbReference type="NCBI Taxonomy" id="669021"/>
    <lineage>
        <taxon>Eukaryota</taxon>
        <taxon>Fungi</taxon>
        <taxon>Dikarya</taxon>
        <taxon>Ascomycota</taxon>
        <taxon>Pezizomycotina</taxon>
        <taxon>Sordariomycetes</taxon>
        <taxon>Sordariomycetidae</taxon>
        <taxon>Sordariales</taxon>
        <taxon>Chaetomiaceae</taxon>
        <taxon>Chaetomidium</taxon>
    </lineage>
</organism>
<evidence type="ECO:0000313" key="1">
    <source>
        <dbReference type="EMBL" id="KAK4154931.1"/>
    </source>
</evidence>
<name>A0AAN6VQB4_9PEZI</name>
<proteinExistence type="predicted"/>
<reference evidence="1" key="2">
    <citation type="submission" date="2023-05" db="EMBL/GenBank/DDBJ databases">
        <authorList>
            <consortium name="Lawrence Berkeley National Laboratory"/>
            <person name="Steindorff A."/>
            <person name="Hensen N."/>
            <person name="Bonometti L."/>
            <person name="Westerberg I."/>
            <person name="Brannstrom I.O."/>
            <person name="Guillou S."/>
            <person name="Cros-Aarteil S."/>
            <person name="Calhoun S."/>
            <person name="Haridas S."/>
            <person name="Kuo A."/>
            <person name="Mondo S."/>
            <person name="Pangilinan J."/>
            <person name="Riley R."/>
            <person name="Labutti K."/>
            <person name="Andreopoulos B."/>
            <person name="Lipzen A."/>
            <person name="Chen C."/>
            <person name="Yanf M."/>
            <person name="Daum C."/>
            <person name="Ng V."/>
            <person name="Clum A."/>
            <person name="Ohm R."/>
            <person name="Martin F."/>
            <person name="Silar P."/>
            <person name="Natvig D."/>
            <person name="Lalanne C."/>
            <person name="Gautier V."/>
            <person name="Ament-Velasquez S.L."/>
            <person name="Kruys A."/>
            <person name="Hutchinson M.I."/>
            <person name="Powell A.J."/>
            <person name="Barry K."/>
            <person name="Miller A.N."/>
            <person name="Grigoriev I.V."/>
            <person name="Debuchy R."/>
            <person name="Gladieux P."/>
            <person name="Thoren M.H."/>
            <person name="Johannesson H."/>
        </authorList>
    </citation>
    <scope>NUCLEOTIDE SEQUENCE</scope>
    <source>
        <strain evidence="1">CBS 538.74</strain>
    </source>
</reference>
<gene>
    <name evidence="1" type="ORF">C8A00DRAFT_32289</name>
</gene>
<keyword evidence="2" id="KW-1185">Reference proteome</keyword>